<sequence>MKSIFRILPYWLLLISGSNEASTLHVPGALFKNLSGIPADVSESAGCYFEVQNAGFTLPADATVFSIEVSTSNLTSSDVNVNVFFSRHVGVDFPQSVLSESITVSPGYHTNVLPVQTGNGHISTDEFTVLSVWPSDDQVGICGLKIHYLDDLIYAGSFD</sequence>
<evidence type="ECO:0000313" key="3">
    <source>
        <dbReference type="Proteomes" id="UP001595533"/>
    </source>
</evidence>
<comment type="caution">
    <text evidence="2">The sequence shown here is derived from an EMBL/GenBank/DDBJ whole genome shotgun (WGS) entry which is preliminary data.</text>
</comment>
<dbReference type="RefSeq" id="WP_077410660.1">
    <property type="nucleotide sequence ID" value="NZ_JBHRTS010000005.1"/>
</dbReference>
<feature type="signal peptide" evidence="1">
    <location>
        <begin position="1"/>
        <end position="21"/>
    </location>
</feature>
<evidence type="ECO:0000313" key="2">
    <source>
        <dbReference type="EMBL" id="MFC3194602.1"/>
    </source>
</evidence>
<accession>A0ABV7JBV4</accession>
<proteinExistence type="predicted"/>
<name>A0ABV7JBV4_9GAMM</name>
<organism evidence="2 3">
    <name type="scientific">Marinicella sediminis</name>
    <dbReference type="NCBI Taxonomy" id="1792834"/>
    <lineage>
        <taxon>Bacteria</taxon>
        <taxon>Pseudomonadati</taxon>
        <taxon>Pseudomonadota</taxon>
        <taxon>Gammaproteobacteria</taxon>
        <taxon>Lysobacterales</taxon>
        <taxon>Marinicellaceae</taxon>
        <taxon>Marinicella</taxon>
    </lineage>
</organism>
<dbReference type="EMBL" id="JBHRTS010000005">
    <property type="protein sequence ID" value="MFC3194602.1"/>
    <property type="molecule type" value="Genomic_DNA"/>
</dbReference>
<feature type="chain" id="PRO_5046988406" evidence="1">
    <location>
        <begin position="22"/>
        <end position="159"/>
    </location>
</feature>
<protein>
    <submittedName>
        <fullName evidence="2">Uncharacterized protein</fullName>
    </submittedName>
</protein>
<keyword evidence="1" id="KW-0732">Signal</keyword>
<keyword evidence="3" id="KW-1185">Reference proteome</keyword>
<reference evidence="3" key="1">
    <citation type="journal article" date="2019" name="Int. J. Syst. Evol. Microbiol.">
        <title>The Global Catalogue of Microorganisms (GCM) 10K type strain sequencing project: providing services to taxonomists for standard genome sequencing and annotation.</title>
        <authorList>
            <consortium name="The Broad Institute Genomics Platform"/>
            <consortium name="The Broad Institute Genome Sequencing Center for Infectious Disease"/>
            <person name="Wu L."/>
            <person name="Ma J."/>
        </authorList>
    </citation>
    <scope>NUCLEOTIDE SEQUENCE [LARGE SCALE GENOMIC DNA]</scope>
    <source>
        <strain evidence="3">KCTC 42953</strain>
    </source>
</reference>
<evidence type="ECO:0000256" key="1">
    <source>
        <dbReference type="SAM" id="SignalP"/>
    </source>
</evidence>
<dbReference type="Proteomes" id="UP001595533">
    <property type="component" value="Unassembled WGS sequence"/>
</dbReference>
<gene>
    <name evidence="2" type="ORF">ACFODZ_10175</name>
</gene>